<dbReference type="Pfam" id="PF00360">
    <property type="entry name" value="PHY"/>
    <property type="match status" value="1"/>
</dbReference>
<sequence>MGKDHGQMKENGGVNLTNCDREPIHIPGSIQPHGALIACDIAAERIVRHSANAAEFLELKSSELVGAPTDRVLGERAAHDLRNALTKTLDPSRAGQLTGFRLDHGAKTFDVAVHRHKGVAILEFEEAGVDSQASLEISRMLIARIRDIDKTPALIQTTARLLRGLLEYDRVMIYQFAPDGSGRVAAESKRGDLESFLGQHFPASDIPQQARQLYLRNTIRIIGDARGGATPIEPLLDASGEALDLSYAHLRSVSPIHLEYLRNMGVAASMSISIIIGGELWGLIACHHYAPRNLTMGQRVAAELFGEFFSLQLDTLRQRERIAHAAAARRLLDGFVRDFSSHDDYAEFLRASLPHLAELMPCDGAGLYIDGRWTSFGATPPTSAIPQLTRFLNDVSEGRVWATHELSGRLDDATIYSEQACGTLAIPLTQTPRDYLLFFRREVIQTVEWAGDPNKSYESGPLGDRLTPRKSFSIWKEQVERQSLPWGDADREIAEATRVALLEVILRHSETLSEERRKADVRQKILHEELNHRVKNILALIKSLVSQPIREAETLTNYAAALKKRIMALSFAHDQIIRNDGGGSLRSLFEAELSPYRDAAAIAMEGPQVSLDARAFSVFTLVIHELATNAAKYGALSVSGGKLRVDWKLGETGDLQVRWKETGGPPVTPPKRRGFGTVLVDRSIPFDLGGSSELDYAIDGVAANFVVPARFIGKYIPSPARSEAKPIPAVTASALTELKIMVLEDQLVIAMDIETMLSAHGAKEINTFATAAEALRGLGKIRPDIAILDVNLGSGTSIEVAEELKRSGIPFVFATGYGDSAMIPSTLAGVPMVRKPYDAGSLVAAIASARGG</sequence>
<evidence type="ECO:0000313" key="15">
    <source>
        <dbReference type="EMBL" id="BAT59085.1"/>
    </source>
</evidence>
<dbReference type="InterPro" id="IPR043150">
    <property type="entry name" value="Phytochrome_PHY_sf"/>
</dbReference>
<dbReference type="InterPro" id="IPR035965">
    <property type="entry name" value="PAS-like_dom_sf"/>
</dbReference>
<keyword evidence="6 15" id="KW-0808">Transferase</keyword>
<dbReference type="PROSITE" id="PS50110">
    <property type="entry name" value="RESPONSE_REGULATORY"/>
    <property type="match status" value="1"/>
</dbReference>
<dbReference type="Gene3D" id="3.30.450.270">
    <property type="match status" value="1"/>
</dbReference>
<dbReference type="InterPro" id="IPR036890">
    <property type="entry name" value="HATPase_C_sf"/>
</dbReference>
<dbReference type="GO" id="GO:0004673">
    <property type="term" value="F:protein histidine kinase activity"/>
    <property type="evidence" value="ECO:0007669"/>
    <property type="project" value="UniProtKB-EC"/>
</dbReference>
<dbReference type="PROSITE" id="PS50046">
    <property type="entry name" value="PHYTOCHROME_2"/>
    <property type="match status" value="1"/>
</dbReference>
<evidence type="ECO:0000256" key="11">
    <source>
        <dbReference type="ARBA" id="ARBA00023170"/>
    </source>
</evidence>
<evidence type="ECO:0000256" key="3">
    <source>
        <dbReference type="ARBA" id="ARBA00022543"/>
    </source>
</evidence>
<dbReference type="RefSeq" id="WP_245408688.1">
    <property type="nucleotide sequence ID" value="NZ_AP014946.1"/>
</dbReference>
<dbReference type="Pfam" id="PF00072">
    <property type="entry name" value="Response_reg"/>
    <property type="match status" value="1"/>
</dbReference>
<dbReference type="GO" id="GO:0009584">
    <property type="term" value="P:detection of visible light"/>
    <property type="evidence" value="ECO:0007669"/>
    <property type="project" value="InterPro"/>
</dbReference>
<evidence type="ECO:0000256" key="1">
    <source>
        <dbReference type="ARBA" id="ARBA00000085"/>
    </source>
</evidence>
<dbReference type="InterPro" id="IPR009219">
    <property type="entry name" value="Bactrphtchr_CheY"/>
</dbReference>
<dbReference type="Pfam" id="PF08446">
    <property type="entry name" value="PAS_2"/>
    <property type="match status" value="1"/>
</dbReference>
<dbReference type="AlphaFoldDB" id="A0A0S3PT39"/>
<evidence type="ECO:0000256" key="10">
    <source>
        <dbReference type="ARBA" id="ARBA00022991"/>
    </source>
</evidence>
<evidence type="ECO:0000256" key="2">
    <source>
        <dbReference type="ARBA" id="ARBA00012438"/>
    </source>
</evidence>
<dbReference type="SUPFAM" id="SSF55785">
    <property type="entry name" value="PYP-like sensor domain (PAS domain)"/>
    <property type="match status" value="1"/>
</dbReference>
<dbReference type="GO" id="GO:0006355">
    <property type="term" value="P:regulation of DNA-templated transcription"/>
    <property type="evidence" value="ECO:0007669"/>
    <property type="project" value="InterPro"/>
</dbReference>
<dbReference type="Gene3D" id="3.30.450.20">
    <property type="entry name" value="PAS domain"/>
    <property type="match status" value="1"/>
</dbReference>
<evidence type="ECO:0000256" key="8">
    <source>
        <dbReference type="ARBA" id="ARBA00022777"/>
    </source>
</evidence>
<accession>A0A0S3PT39</accession>
<dbReference type="SMART" id="SM00448">
    <property type="entry name" value="REC"/>
    <property type="match status" value="1"/>
</dbReference>
<dbReference type="PRINTS" id="PR01033">
    <property type="entry name" value="PHYTOCHROME"/>
</dbReference>
<evidence type="ECO:0000256" key="4">
    <source>
        <dbReference type="ARBA" id="ARBA00022553"/>
    </source>
</evidence>
<dbReference type="KEGG" id="vgo:GJW-30_1_01614"/>
<evidence type="ECO:0000259" key="13">
    <source>
        <dbReference type="PROSITE" id="PS50046"/>
    </source>
</evidence>
<dbReference type="Pfam" id="PF01590">
    <property type="entry name" value="GAF"/>
    <property type="match status" value="1"/>
</dbReference>
<proteinExistence type="predicted"/>
<protein>
    <recommendedName>
        <fullName evidence="2">histidine kinase</fullName>
        <ecNumber evidence="2">2.7.13.3</ecNumber>
    </recommendedName>
</protein>
<keyword evidence="5" id="KW-0716">Sensory transduction</keyword>
<evidence type="ECO:0000256" key="9">
    <source>
        <dbReference type="ARBA" id="ARBA00022840"/>
    </source>
</evidence>
<dbReference type="Gene3D" id="3.30.565.10">
    <property type="entry name" value="Histidine kinase-like ATPase, C-terminal domain"/>
    <property type="match status" value="1"/>
</dbReference>
<organism evidence="15 16">
    <name type="scientific">Variibacter gotjawalensis</name>
    <dbReference type="NCBI Taxonomy" id="1333996"/>
    <lineage>
        <taxon>Bacteria</taxon>
        <taxon>Pseudomonadati</taxon>
        <taxon>Pseudomonadota</taxon>
        <taxon>Alphaproteobacteria</taxon>
        <taxon>Hyphomicrobiales</taxon>
        <taxon>Nitrobacteraceae</taxon>
        <taxon>Variibacter</taxon>
    </lineage>
</organism>
<dbReference type="EMBL" id="AP014946">
    <property type="protein sequence ID" value="BAT59085.1"/>
    <property type="molecule type" value="Genomic_DNA"/>
</dbReference>
<reference evidence="15 16" key="1">
    <citation type="submission" date="2015-08" db="EMBL/GenBank/DDBJ databases">
        <title>Investigation of the bacterial diversity of lava forest soil.</title>
        <authorList>
            <person name="Lee J.S."/>
        </authorList>
    </citation>
    <scope>NUCLEOTIDE SEQUENCE [LARGE SCALE GENOMIC DNA]</scope>
    <source>
        <strain evidence="15 16">GJW-30</strain>
    </source>
</reference>
<dbReference type="EC" id="2.7.13.3" evidence="2"/>
<dbReference type="PANTHER" id="PTHR41523">
    <property type="entry name" value="TWO-COMPONENT SYSTEM SENSOR PROTEIN"/>
    <property type="match status" value="1"/>
</dbReference>
<dbReference type="GO" id="GO:0005524">
    <property type="term" value="F:ATP binding"/>
    <property type="evidence" value="ECO:0007669"/>
    <property type="project" value="UniProtKB-KW"/>
</dbReference>
<evidence type="ECO:0000256" key="6">
    <source>
        <dbReference type="ARBA" id="ARBA00022679"/>
    </source>
</evidence>
<dbReference type="InterPro" id="IPR011006">
    <property type="entry name" value="CheY-like_superfamily"/>
</dbReference>
<evidence type="ECO:0000256" key="12">
    <source>
        <dbReference type="PROSITE-ProRule" id="PRU00169"/>
    </source>
</evidence>
<dbReference type="GO" id="GO:0000160">
    <property type="term" value="P:phosphorelay signal transduction system"/>
    <property type="evidence" value="ECO:0007669"/>
    <property type="project" value="InterPro"/>
</dbReference>
<keyword evidence="7" id="KW-0547">Nucleotide-binding</keyword>
<dbReference type="SMART" id="SM00065">
    <property type="entry name" value="GAF"/>
    <property type="match status" value="1"/>
</dbReference>
<keyword evidence="16" id="KW-1185">Reference proteome</keyword>
<dbReference type="Pfam" id="PF07536">
    <property type="entry name" value="HWE_HK"/>
    <property type="match status" value="1"/>
</dbReference>
<dbReference type="InterPro" id="IPR001789">
    <property type="entry name" value="Sig_transdc_resp-reg_receiver"/>
</dbReference>
<keyword evidence="10" id="KW-0157">Chromophore</keyword>
<dbReference type="InterPro" id="IPR001294">
    <property type="entry name" value="Phytochrome"/>
</dbReference>
<dbReference type="InterPro" id="IPR029016">
    <property type="entry name" value="GAF-like_dom_sf"/>
</dbReference>
<dbReference type="SUPFAM" id="SSF52172">
    <property type="entry name" value="CheY-like"/>
    <property type="match status" value="1"/>
</dbReference>
<name>A0A0S3PT39_9BRAD</name>
<keyword evidence="8" id="KW-0418">Kinase</keyword>
<dbReference type="InterPro" id="IPR013515">
    <property type="entry name" value="Phytochrome_cen-reg"/>
</dbReference>
<dbReference type="Gene3D" id="3.40.50.2300">
    <property type="match status" value="1"/>
</dbReference>
<gene>
    <name evidence="15" type="primary">bphP_1</name>
    <name evidence="15" type="ORF">GJW-30_1_01614</name>
</gene>
<dbReference type="InterPro" id="IPR016132">
    <property type="entry name" value="Phyto_chromo_attachment"/>
</dbReference>
<dbReference type="Gene3D" id="3.30.450.40">
    <property type="match status" value="1"/>
</dbReference>
<keyword evidence="4 12" id="KW-0597">Phosphoprotein</keyword>
<dbReference type="Proteomes" id="UP000236884">
    <property type="component" value="Chromosome"/>
</dbReference>
<comment type="catalytic activity">
    <reaction evidence="1">
        <text>ATP + protein L-histidine = ADP + protein N-phospho-L-histidine.</text>
        <dbReference type="EC" id="2.7.13.3"/>
    </reaction>
</comment>
<dbReference type="PANTHER" id="PTHR41523:SF7">
    <property type="entry name" value="HISTIDINE KINASE"/>
    <property type="match status" value="1"/>
</dbReference>
<evidence type="ECO:0000256" key="5">
    <source>
        <dbReference type="ARBA" id="ARBA00022606"/>
    </source>
</evidence>
<evidence type="ECO:0000313" key="16">
    <source>
        <dbReference type="Proteomes" id="UP000236884"/>
    </source>
</evidence>
<evidence type="ECO:0000259" key="14">
    <source>
        <dbReference type="PROSITE" id="PS50110"/>
    </source>
</evidence>
<dbReference type="CDD" id="cd17586">
    <property type="entry name" value="REC_PFxFATGY"/>
    <property type="match status" value="1"/>
</dbReference>
<keyword evidence="3" id="KW-0600">Photoreceptor protein</keyword>
<dbReference type="InterPro" id="IPR011102">
    <property type="entry name" value="Sig_transdc_His_kinase_HWE"/>
</dbReference>
<keyword evidence="9" id="KW-0067">ATP-binding</keyword>
<dbReference type="InterPro" id="IPR013654">
    <property type="entry name" value="PAS_2"/>
</dbReference>
<dbReference type="SUPFAM" id="SSF55781">
    <property type="entry name" value="GAF domain-like"/>
    <property type="match status" value="2"/>
</dbReference>
<feature type="domain" description="Response regulatory" evidence="14">
    <location>
        <begin position="739"/>
        <end position="850"/>
    </location>
</feature>
<evidence type="ECO:0000256" key="7">
    <source>
        <dbReference type="ARBA" id="ARBA00022741"/>
    </source>
</evidence>
<feature type="domain" description="Phytochrome chromophore attachment site" evidence="13">
    <location>
        <begin position="150"/>
        <end position="311"/>
    </location>
</feature>
<feature type="modified residue" description="4-aspartylphosphate" evidence="12">
    <location>
        <position position="789"/>
    </location>
</feature>
<keyword evidence="11" id="KW-0675">Receptor</keyword>
<dbReference type="InterPro" id="IPR003018">
    <property type="entry name" value="GAF"/>
</dbReference>
<dbReference type="GO" id="GO:0009881">
    <property type="term" value="F:photoreceptor activity"/>
    <property type="evidence" value="ECO:0007669"/>
    <property type="project" value="UniProtKB-KW"/>
</dbReference>
<dbReference type="PIRSF" id="PIRSF036397">
    <property type="entry name" value="Bactrphtchrm_rec"/>
    <property type="match status" value="1"/>
</dbReference>
<dbReference type="SMART" id="SM00911">
    <property type="entry name" value="HWE_HK"/>
    <property type="match status" value="1"/>
</dbReference>